<dbReference type="GO" id="GO:0006606">
    <property type="term" value="P:protein import into nucleus"/>
    <property type="evidence" value="ECO:0007669"/>
    <property type="project" value="InterPro"/>
</dbReference>
<feature type="repeat" description="HEAT" evidence="8">
    <location>
        <begin position="172"/>
        <end position="211"/>
    </location>
</feature>
<dbReference type="SUPFAM" id="SSF48371">
    <property type="entry name" value="ARM repeat"/>
    <property type="match status" value="2"/>
</dbReference>
<evidence type="ECO:0000256" key="2">
    <source>
        <dbReference type="ARBA" id="ARBA00004496"/>
    </source>
</evidence>
<dbReference type="PROSITE" id="PS50077">
    <property type="entry name" value="HEAT_REPEAT"/>
    <property type="match status" value="1"/>
</dbReference>
<proteinExistence type="predicted"/>
<dbReference type="STRING" id="215250.A0A316YM32"/>
<dbReference type="InterPro" id="IPR057672">
    <property type="entry name" value="TPR_IPO4/5"/>
</dbReference>
<keyword evidence="11" id="KW-1185">Reference proteome</keyword>
<dbReference type="InterPro" id="IPR021133">
    <property type="entry name" value="HEAT_type_2"/>
</dbReference>
<evidence type="ECO:0000256" key="6">
    <source>
        <dbReference type="ARBA" id="ARBA00022927"/>
    </source>
</evidence>
<dbReference type="GO" id="GO:0031267">
    <property type="term" value="F:small GTPase binding"/>
    <property type="evidence" value="ECO:0007669"/>
    <property type="project" value="InterPro"/>
</dbReference>
<accession>A0A316YM32</accession>
<evidence type="ECO:0000256" key="1">
    <source>
        <dbReference type="ARBA" id="ARBA00004123"/>
    </source>
</evidence>
<feature type="domain" description="Importin N-terminal" evidence="9">
    <location>
        <begin position="27"/>
        <end position="98"/>
    </location>
</feature>
<keyword evidence="4" id="KW-0963">Cytoplasm</keyword>
<dbReference type="Proteomes" id="UP000245768">
    <property type="component" value="Unassembled WGS sequence"/>
</dbReference>
<reference evidence="10" key="1">
    <citation type="journal article" date="2018" name="Mol. Biol. Evol.">
        <title>Broad Genomic Sampling Reveals a Smut Pathogenic Ancestry of the Fungal Clade Ustilaginomycotina.</title>
        <authorList>
            <person name="Kijpornyongpan T."/>
            <person name="Mondo S.J."/>
            <person name="Barry K."/>
            <person name="Sandor L."/>
            <person name="Lee J."/>
            <person name="Lipzen A."/>
            <person name="Pangilinan J."/>
            <person name="LaButti K."/>
            <person name="Hainaut M."/>
            <person name="Henrissat B."/>
            <person name="Grigoriev I.V."/>
            <person name="Spatafora J.W."/>
            <person name="Aime M.C."/>
        </authorList>
    </citation>
    <scope>NUCLEOTIDE SEQUENCE [LARGE SCALE GENOMIC DNA]</scope>
    <source>
        <strain evidence="10">MCA 4198</strain>
    </source>
</reference>
<evidence type="ECO:0000313" key="10">
    <source>
        <dbReference type="EMBL" id="PWN89864.1"/>
    </source>
</evidence>
<evidence type="ECO:0000259" key="9">
    <source>
        <dbReference type="SMART" id="SM00913"/>
    </source>
</evidence>
<evidence type="ECO:0000313" key="11">
    <source>
        <dbReference type="Proteomes" id="UP000245768"/>
    </source>
</evidence>
<protein>
    <submittedName>
        <fullName evidence="10">ARM repeat-containing protein</fullName>
    </submittedName>
</protein>
<dbReference type="SMART" id="SM00913">
    <property type="entry name" value="IBN_N"/>
    <property type="match status" value="1"/>
</dbReference>
<dbReference type="PANTHER" id="PTHR10527">
    <property type="entry name" value="IMPORTIN BETA"/>
    <property type="match status" value="1"/>
</dbReference>
<sequence>MDPAFVQQLHQLLQQSSVPDTAQVKAATDALQNNFYKNPACVPALFEIAATSPDLAVRQLASVELRKRLAKSGGKVWAKQAVQVREGIKGRLLEIISSEQSTLVRNAIARVLSEIARKELPAGTWPQLLPFLFQASESPNAAHRQTAIYVFFTVLETFVEGGASLETYLPQILSVFSKSLQDPESLDVRVTTVRALGKVAENLEADAGADLAAMQNAIPQMIQVLNQCLADSHTEGTKQCLDVFESICMLESPVISNNVPQLIDTFLENGGNKDHEESLRIMCYNSLIWTITYKRSKVQSMGLARPMVERLMPVATEEDGDEPDEDTPGRLALRVLDVLATELPPSHVFPPLSEQMQAYMANSDPNYRKAAMMAFGVSVEGCTEFIRPHMDQLWPFVEAGLRDQAVVVRKAACIALGCLCESLDEECAARHATLLPLIMELVNNTETQKSACTALDALLEVMGEDISQYLPAIMDRLAGLLVEAPLAVKATVTGAIGSAAHASKEGFLPYFAQTMERMQPNLLLTEEGDAMDLRGITTDTVGTFAEAVGKEHFRPYFESLMKLAYEGMTLESPRLRECSFIFFSVMARVFGEEFGQFLPHVVPHLLESFKQAEHDPVPGVNDGIINGMGVGQNEKGEYVIASGSGAQEDDGDEEFVDLEELNDSFLNVNSAVAVEKEVAADALGEIFSHTRSSFVPYLEQSIEELVTLLDHFYQGIRRSAVNALFTFINTLNEMSNPTEWQPGHNVTVPLDANVQKLVEAVVPTVMDTWAEEDDRTTVVEICQQMAECLNKNGPAIIAGQADKVCTFVAEILDQKSACQLDSEAQDDEAAAEDNSEYESVLILAATDLVGAMANVYGHDFVDPLKQLLPKVTKYYSPSRSTSDRSMAVGSLGEIVTGMKAAITPFTGDILTVLSRALQDEDASVRSNAAFASGVLIENSQTDLSEHFGALLGAIRPMFERSAAPEKDEVASARDNACGCLARMMTKRPDSIPMDQAMPVLLDSLPLQKDMAEWTPVLVALMGRVQSNDAVATANIDKILAIIAHALKLDDALGPQLRGQVVAFVSAVNASAPEKVAAAGLQPFLV</sequence>
<name>A0A316YM32_9BASI</name>
<keyword evidence="6" id="KW-0653">Protein transport</keyword>
<dbReference type="OrthoDB" id="7862313at2759"/>
<dbReference type="EMBL" id="KZ819636">
    <property type="protein sequence ID" value="PWN89864.1"/>
    <property type="molecule type" value="Genomic_DNA"/>
</dbReference>
<keyword evidence="7" id="KW-0539">Nucleus</keyword>
<dbReference type="FunCoup" id="A0A316YM32">
    <property type="interactions" value="549"/>
</dbReference>
<dbReference type="Gene3D" id="1.25.10.10">
    <property type="entry name" value="Leucine-rich Repeat Variant"/>
    <property type="match status" value="1"/>
</dbReference>
<evidence type="ECO:0000256" key="8">
    <source>
        <dbReference type="PROSITE-ProRule" id="PRU00103"/>
    </source>
</evidence>
<keyword evidence="3" id="KW-0813">Transport</keyword>
<dbReference type="InParanoid" id="A0A316YM32"/>
<keyword evidence="5" id="KW-0677">Repeat</keyword>
<gene>
    <name evidence="10" type="ORF">FA10DRAFT_266412</name>
</gene>
<dbReference type="GO" id="GO:0005737">
    <property type="term" value="C:cytoplasm"/>
    <property type="evidence" value="ECO:0007669"/>
    <property type="project" value="UniProtKB-SubCell"/>
</dbReference>
<dbReference type="InterPro" id="IPR001494">
    <property type="entry name" value="Importin-beta_N"/>
</dbReference>
<organism evidence="10 11">
    <name type="scientific">Acaromyces ingoldii</name>
    <dbReference type="NCBI Taxonomy" id="215250"/>
    <lineage>
        <taxon>Eukaryota</taxon>
        <taxon>Fungi</taxon>
        <taxon>Dikarya</taxon>
        <taxon>Basidiomycota</taxon>
        <taxon>Ustilaginomycotina</taxon>
        <taxon>Exobasidiomycetes</taxon>
        <taxon>Exobasidiales</taxon>
        <taxon>Cryptobasidiaceae</taxon>
        <taxon>Acaromyces</taxon>
    </lineage>
</organism>
<evidence type="ECO:0000256" key="7">
    <source>
        <dbReference type="ARBA" id="ARBA00023242"/>
    </source>
</evidence>
<comment type="subcellular location">
    <subcellularLocation>
        <location evidence="2">Cytoplasm</location>
    </subcellularLocation>
    <subcellularLocation>
        <location evidence="1">Nucleus</location>
    </subcellularLocation>
</comment>
<dbReference type="Pfam" id="PF25780">
    <property type="entry name" value="TPR_IPO5"/>
    <property type="match status" value="1"/>
</dbReference>
<dbReference type="Pfam" id="PF13513">
    <property type="entry name" value="HEAT_EZ"/>
    <property type="match status" value="1"/>
</dbReference>
<dbReference type="InterPro" id="IPR016024">
    <property type="entry name" value="ARM-type_fold"/>
</dbReference>
<evidence type="ECO:0000256" key="3">
    <source>
        <dbReference type="ARBA" id="ARBA00022448"/>
    </source>
</evidence>
<dbReference type="RefSeq" id="XP_025377062.1">
    <property type="nucleotide sequence ID" value="XM_025521483.1"/>
</dbReference>
<dbReference type="AlphaFoldDB" id="A0A316YM32"/>
<dbReference type="InterPro" id="IPR040122">
    <property type="entry name" value="Importin_beta"/>
</dbReference>
<evidence type="ECO:0000256" key="5">
    <source>
        <dbReference type="ARBA" id="ARBA00022737"/>
    </source>
</evidence>
<dbReference type="Pfam" id="PF03810">
    <property type="entry name" value="IBN_N"/>
    <property type="match status" value="1"/>
</dbReference>
<dbReference type="InterPro" id="IPR011989">
    <property type="entry name" value="ARM-like"/>
</dbReference>
<dbReference type="GeneID" id="37043399"/>
<evidence type="ECO:0000256" key="4">
    <source>
        <dbReference type="ARBA" id="ARBA00022490"/>
    </source>
</evidence>